<sequence length="165" mass="18026">MYPEQAGAGGNWPVIDEVVDPNVTQQQGDLSCGLACGVMLLKDRKINSSQAVIETITGIPVNCQILATALNTLDPDPSRQWEGGPLDLPGATDSQLFDILNTTGSWAAVLWEMGGGIGHLVVVDGFDPVGYALIRDPWQGTRYRMTKDNFLKYWTTEAVFSRNRQ</sequence>
<keyword evidence="2" id="KW-1185">Reference proteome</keyword>
<dbReference type="InterPro" id="IPR022118">
    <property type="entry name" value="Peptidase_C70_AvrRpt2"/>
</dbReference>
<dbReference type="AlphaFoldDB" id="A0AAE3KN14"/>
<dbReference type="EMBL" id="JAMZMM010000166">
    <property type="protein sequence ID" value="MCP2730065.1"/>
    <property type="molecule type" value="Genomic_DNA"/>
</dbReference>
<gene>
    <name evidence="1" type="ORF">NJ959_16660</name>
</gene>
<evidence type="ECO:0000313" key="1">
    <source>
        <dbReference type="EMBL" id="MCP2730065.1"/>
    </source>
</evidence>
<dbReference type="Pfam" id="PF12385">
    <property type="entry name" value="Peptidase_C70"/>
    <property type="match status" value="1"/>
</dbReference>
<comment type="caution">
    <text evidence="1">The sequence shown here is derived from an EMBL/GenBank/DDBJ whole genome shotgun (WGS) entry which is preliminary data.</text>
</comment>
<evidence type="ECO:0000313" key="2">
    <source>
        <dbReference type="Proteomes" id="UP001204953"/>
    </source>
</evidence>
<name>A0AAE3KN14_9CYAN</name>
<organism evidence="1 2">
    <name type="scientific">Limnofasciculus baicalensis BBK-W-15</name>
    <dbReference type="NCBI Taxonomy" id="2699891"/>
    <lineage>
        <taxon>Bacteria</taxon>
        <taxon>Bacillati</taxon>
        <taxon>Cyanobacteriota</taxon>
        <taxon>Cyanophyceae</taxon>
        <taxon>Coleofasciculales</taxon>
        <taxon>Coleofasciculaceae</taxon>
        <taxon>Limnofasciculus</taxon>
        <taxon>Limnofasciculus baicalensis</taxon>
    </lineage>
</organism>
<protein>
    <recommendedName>
        <fullName evidence="3">Peptidase C39 domain-containing protein</fullName>
    </recommendedName>
</protein>
<dbReference type="Proteomes" id="UP001204953">
    <property type="component" value="Unassembled WGS sequence"/>
</dbReference>
<dbReference type="Gene3D" id="3.90.70.10">
    <property type="entry name" value="Cysteine proteinases"/>
    <property type="match status" value="1"/>
</dbReference>
<dbReference type="RefSeq" id="WP_254012833.1">
    <property type="nucleotide sequence ID" value="NZ_JAMZMM010000166.1"/>
</dbReference>
<accession>A0AAE3KN14</accession>
<proteinExistence type="predicted"/>
<reference evidence="1" key="1">
    <citation type="submission" date="2022-06" db="EMBL/GenBank/DDBJ databases">
        <title>New cyanobacteria of genus Symplocastrum in benthos of Lake Baikal.</title>
        <authorList>
            <person name="Sorokovikova E."/>
            <person name="Tikhonova I."/>
            <person name="Krasnopeev A."/>
            <person name="Evseev P."/>
            <person name="Gladkikh A."/>
            <person name="Belykh O."/>
        </authorList>
    </citation>
    <scope>NUCLEOTIDE SEQUENCE</scope>
    <source>
        <strain evidence="1">BBK-W-15</strain>
    </source>
</reference>
<evidence type="ECO:0008006" key="3">
    <source>
        <dbReference type="Google" id="ProtNLM"/>
    </source>
</evidence>